<feature type="transmembrane region" description="Helical" evidence="1">
    <location>
        <begin position="491"/>
        <end position="510"/>
    </location>
</feature>
<dbReference type="EMBL" id="AP026867">
    <property type="protein sequence ID" value="BDS13675.1"/>
    <property type="molecule type" value="Genomic_DNA"/>
</dbReference>
<reference evidence="2" key="1">
    <citation type="submission" date="2022-09" db="EMBL/GenBank/DDBJ databases">
        <title>Aureispira anguillicida sp. nov., isolated from Leptocephalus of Japanese eel Anguilla japonica.</title>
        <authorList>
            <person name="Yuasa K."/>
            <person name="Mekata T."/>
            <person name="Ikunari K."/>
        </authorList>
    </citation>
    <scope>NUCLEOTIDE SEQUENCE</scope>
    <source>
        <strain evidence="2">EL160426</strain>
    </source>
</reference>
<dbReference type="RefSeq" id="WP_264788933.1">
    <property type="nucleotide sequence ID" value="NZ_AP026867.1"/>
</dbReference>
<dbReference type="InterPro" id="IPR018580">
    <property type="entry name" value="Uncharacterised_YfhO"/>
</dbReference>
<keyword evidence="1" id="KW-0812">Transmembrane</keyword>
<feature type="transmembrane region" description="Helical" evidence="1">
    <location>
        <begin position="26"/>
        <end position="44"/>
    </location>
</feature>
<proteinExistence type="predicted"/>
<keyword evidence="1" id="KW-0472">Membrane</keyword>
<dbReference type="KEGG" id="aup:AsAng_0044160"/>
<sequence>MSASKEKKEKIGAETELRPDSPLQQWMKHIGAYLILLIVAMLYFKPVAFDGKSLQQHDNVQALAMQTEIRQYKKSTGKQIKWTNNFFGGMPTTIIASHSPNYINSKVVRPLLFFQGYNEWVNLFMILISCYIGLRLLGLGFVLSVALSVILGFFTSNTLFIAAGHTGKMNVLALTPVMIGALVYAYKKNALLGSMIFAFGFSYSLSRNHVQITYYTFFALGIIGLFLMYEAIKEKKLANFYKFAGAMVFAVLLGVISNLGALWPNYEYGQESTRGTTELTKVDHKSGLAKDYIFGLSLEKSEIGMLMFPNFYGGTQGKLFVSNEGSETQAAFRSPRVQQEIVAAAKRANAQDVNQFMNQVAMQYTRQYRGSQTMCGGPIYYGVVVCFLFILALLLLQGALKWGIISTLAFFIILAWGQHFPLVSDLMYSYFPLYNKFRDTKMTMLVAQPLVILGIGAGLVRLFHFKAEDYTNTWSAKLLPKLKQTVSKQGYVVLAGAIAIGICILTYLYLSVTPLSAPKDAELAVISPSLVAALELDRAALAKADISKALIFIIIAMGLLLLYTKSILKKEIVIVLLAVVACVDLLLVNNEYVNKDSYTDLDYIEKADKAAPTKADRDIMKDQSIYHVVDYSRGYPSQNAQACYFHKSMGGYFAAKPLLYQEFWGHYQLDNGNVALKQHSNLMNMLNVKYIILSQERFMDNPTALGNAWFVQNIDVVKNADEELAALDNLDPVLNAVVQEKYAPYVEGLNTDYVAGDKIFLKKYHPDTMIYQSETSKDRFAIFSEMYYPPSKGWNVYIDGKKVDPFVKVNYVLRGLKVPAGKHEIKMVFEPVSISIGATVGSLVSILIIGLLGGATFFAYKKTKEEHLS</sequence>
<keyword evidence="3" id="KW-1185">Reference proteome</keyword>
<accession>A0A916DVK7</accession>
<feature type="transmembrane region" description="Helical" evidence="1">
    <location>
        <begin position="212"/>
        <end position="231"/>
    </location>
</feature>
<feature type="transmembrane region" description="Helical" evidence="1">
    <location>
        <begin position="117"/>
        <end position="134"/>
    </location>
</feature>
<evidence type="ECO:0000313" key="2">
    <source>
        <dbReference type="EMBL" id="BDS13675.1"/>
    </source>
</evidence>
<name>A0A916DVK7_9BACT</name>
<organism evidence="2 3">
    <name type="scientific">Aureispira anguillae</name>
    <dbReference type="NCBI Taxonomy" id="2864201"/>
    <lineage>
        <taxon>Bacteria</taxon>
        <taxon>Pseudomonadati</taxon>
        <taxon>Bacteroidota</taxon>
        <taxon>Saprospiria</taxon>
        <taxon>Saprospirales</taxon>
        <taxon>Saprospiraceae</taxon>
        <taxon>Aureispira</taxon>
    </lineage>
</organism>
<evidence type="ECO:0000256" key="1">
    <source>
        <dbReference type="SAM" id="Phobius"/>
    </source>
</evidence>
<dbReference type="Proteomes" id="UP001060919">
    <property type="component" value="Chromosome"/>
</dbReference>
<keyword evidence="1" id="KW-1133">Transmembrane helix</keyword>
<feature type="transmembrane region" description="Helical" evidence="1">
    <location>
        <begin position="243"/>
        <end position="263"/>
    </location>
</feature>
<feature type="transmembrane region" description="Helical" evidence="1">
    <location>
        <begin position="571"/>
        <end position="588"/>
    </location>
</feature>
<gene>
    <name evidence="2" type="ORF">AsAng_0044160</name>
</gene>
<dbReference type="AlphaFoldDB" id="A0A916DVK7"/>
<feature type="transmembrane region" description="Helical" evidence="1">
    <location>
        <begin position="836"/>
        <end position="860"/>
    </location>
</feature>
<feature type="transmembrane region" description="Helical" evidence="1">
    <location>
        <begin position="403"/>
        <end position="422"/>
    </location>
</feature>
<protein>
    <submittedName>
        <fullName evidence="2">YfhO family protein</fullName>
    </submittedName>
</protein>
<feature type="transmembrane region" description="Helical" evidence="1">
    <location>
        <begin position="190"/>
        <end position="206"/>
    </location>
</feature>
<dbReference type="PANTHER" id="PTHR38454">
    <property type="entry name" value="INTEGRAL MEMBRANE PROTEIN-RELATED"/>
    <property type="match status" value="1"/>
</dbReference>
<feature type="transmembrane region" description="Helical" evidence="1">
    <location>
        <begin position="141"/>
        <end position="163"/>
    </location>
</feature>
<evidence type="ECO:0000313" key="3">
    <source>
        <dbReference type="Proteomes" id="UP001060919"/>
    </source>
</evidence>
<feature type="transmembrane region" description="Helical" evidence="1">
    <location>
        <begin position="379"/>
        <end position="396"/>
    </location>
</feature>
<dbReference type="PANTHER" id="PTHR38454:SF1">
    <property type="entry name" value="INTEGRAL MEMBRANE PROTEIN"/>
    <property type="match status" value="1"/>
</dbReference>
<feature type="transmembrane region" description="Helical" evidence="1">
    <location>
        <begin position="546"/>
        <end position="564"/>
    </location>
</feature>
<feature type="transmembrane region" description="Helical" evidence="1">
    <location>
        <begin position="442"/>
        <end position="463"/>
    </location>
</feature>